<reference evidence="3 4" key="1">
    <citation type="journal article" date="2019" name="Int. J. Syst. Evol. Microbiol.">
        <title>The Global Catalogue of Microorganisms (GCM) 10K type strain sequencing project: providing services to taxonomists for standard genome sequencing and annotation.</title>
        <authorList>
            <consortium name="The Broad Institute Genomics Platform"/>
            <consortium name="The Broad Institute Genome Sequencing Center for Infectious Disease"/>
            <person name="Wu L."/>
            <person name="Ma J."/>
        </authorList>
    </citation>
    <scope>NUCLEOTIDE SEQUENCE [LARGE SCALE GENOMIC DNA]</scope>
    <source>
        <strain evidence="3 4">JCM 9731</strain>
    </source>
</reference>
<dbReference type="Proteomes" id="UP001500782">
    <property type="component" value="Unassembled WGS sequence"/>
</dbReference>
<sequence>MTRVRKALLSCLFAIGMIGFSAASVSATPPSLEDPIGGGGSGGGSGGGGGCPTSCYTGP</sequence>
<proteinExistence type="predicted"/>
<protein>
    <submittedName>
        <fullName evidence="3">Uncharacterized protein</fullName>
    </submittedName>
</protein>
<keyword evidence="4" id="KW-1185">Reference proteome</keyword>
<dbReference type="RefSeq" id="WP_343796843.1">
    <property type="nucleotide sequence ID" value="NZ_BAAADJ010000009.1"/>
</dbReference>
<evidence type="ECO:0000256" key="1">
    <source>
        <dbReference type="SAM" id="MobiDB-lite"/>
    </source>
</evidence>
<accession>A0ABN0VZB9</accession>
<evidence type="ECO:0000313" key="4">
    <source>
        <dbReference type="Proteomes" id="UP001500782"/>
    </source>
</evidence>
<feature type="region of interest" description="Disordered" evidence="1">
    <location>
        <begin position="27"/>
        <end position="59"/>
    </location>
</feature>
<evidence type="ECO:0000256" key="2">
    <source>
        <dbReference type="SAM" id="SignalP"/>
    </source>
</evidence>
<gene>
    <name evidence="3" type="ORF">GCM10008967_09550</name>
</gene>
<feature type="compositionally biased region" description="Gly residues" evidence="1">
    <location>
        <begin position="36"/>
        <end position="51"/>
    </location>
</feature>
<name>A0ABN0VZB9_9BACI</name>
<feature type="chain" id="PRO_5047237813" evidence="2">
    <location>
        <begin position="24"/>
        <end position="59"/>
    </location>
</feature>
<feature type="signal peptide" evidence="2">
    <location>
        <begin position="1"/>
        <end position="23"/>
    </location>
</feature>
<dbReference type="EMBL" id="BAAADJ010000009">
    <property type="protein sequence ID" value="GAA0321117.1"/>
    <property type="molecule type" value="Genomic_DNA"/>
</dbReference>
<comment type="caution">
    <text evidence="3">The sequence shown here is derived from an EMBL/GenBank/DDBJ whole genome shotgun (WGS) entry which is preliminary data.</text>
</comment>
<keyword evidence="2" id="KW-0732">Signal</keyword>
<organism evidence="3 4">
    <name type="scientific">Bacillus carboniphilus</name>
    <dbReference type="NCBI Taxonomy" id="86663"/>
    <lineage>
        <taxon>Bacteria</taxon>
        <taxon>Bacillati</taxon>
        <taxon>Bacillota</taxon>
        <taxon>Bacilli</taxon>
        <taxon>Bacillales</taxon>
        <taxon>Bacillaceae</taxon>
        <taxon>Bacillus</taxon>
    </lineage>
</organism>
<evidence type="ECO:0000313" key="3">
    <source>
        <dbReference type="EMBL" id="GAA0321117.1"/>
    </source>
</evidence>